<evidence type="ECO:0000313" key="15">
    <source>
        <dbReference type="EMBL" id="CAG8604780.1"/>
    </source>
</evidence>
<evidence type="ECO:0000256" key="3">
    <source>
        <dbReference type="ARBA" id="ARBA00012551"/>
    </source>
</evidence>
<dbReference type="PRINTS" id="PR01657">
    <property type="entry name" value="MCMFAMILY"/>
</dbReference>
<dbReference type="Pfam" id="PF18263">
    <property type="entry name" value="WHD_MCM6"/>
    <property type="match status" value="1"/>
</dbReference>
<dbReference type="GO" id="GO:0003697">
    <property type="term" value="F:single-stranded DNA binding"/>
    <property type="evidence" value="ECO:0007669"/>
    <property type="project" value="TreeGrafter"/>
</dbReference>
<accession>A0A9N9CKM6</accession>
<organism evidence="15 16">
    <name type="scientific">Racocetra fulgida</name>
    <dbReference type="NCBI Taxonomy" id="60492"/>
    <lineage>
        <taxon>Eukaryota</taxon>
        <taxon>Fungi</taxon>
        <taxon>Fungi incertae sedis</taxon>
        <taxon>Mucoromycota</taxon>
        <taxon>Glomeromycotina</taxon>
        <taxon>Glomeromycetes</taxon>
        <taxon>Diversisporales</taxon>
        <taxon>Gigasporaceae</taxon>
        <taxon>Racocetra</taxon>
    </lineage>
</organism>
<dbReference type="EMBL" id="CAJVPZ010009060">
    <property type="protein sequence ID" value="CAG8604780.1"/>
    <property type="molecule type" value="Genomic_DNA"/>
</dbReference>
<evidence type="ECO:0000256" key="5">
    <source>
        <dbReference type="ARBA" id="ARBA00022741"/>
    </source>
</evidence>
<feature type="compositionally biased region" description="Acidic residues" evidence="13">
    <location>
        <begin position="492"/>
        <end position="512"/>
    </location>
</feature>
<evidence type="ECO:0000256" key="8">
    <source>
        <dbReference type="ARBA" id="ARBA00022840"/>
    </source>
</evidence>
<reference evidence="15" key="1">
    <citation type="submission" date="2021-06" db="EMBL/GenBank/DDBJ databases">
        <authorList>
            <person name="Kallberg Y."/>
            <person name="Tangrot J."/>
            <person name="Rosling A."/>
        </authorList>
    </citation>
    <scope>NUCLEOTIDE SEQUENCE</scope>
    <source>
        <strain evidence="15">IN212</strain>
    </source>
</reference>
<dbReference type="Pfam" id="PF00493">
    <property type="entry name" value="MCM"/>
    <property type="match status" value="1"/>
</dbReference>
<evidence type="ECO:0000256" key="13">
    <source>
        <dbReference type="SAM" id="MobiDB-lite"/>
    </source>
</evidence>
<keyword evidence="6" id="KW-0378">Hydrolase</keyword>
<feature type="compositionally biased region" description="Basic and acidic residues" evidence="13">
    <location>
        <begin position="1"/>
        <end position="17"/>
    </location>
</feature>
<keyword evidence="8 12" id="KW-0067">ATP-binding</keyword>
<evidence type="ECO:0000256" key="7">
    <source>
        <dbReference type="ARBA" id="ARBA00022806"/>
    </source>
</evidence>
<dbReference type="Proteomes" id="UP000789396">
    <property type="component" value="Unassembled WGS sequence"/>
</dbReference>
<dbReference type="GO" id="GO:0016787">
    <property type="term" value="F:hydrolase activity"/>
    <property type="evidence" value="ECO:0007669"/>
    <property type="project" value="UniProtKB-KW"/>
</dbReference>
<evidence type="ECO:0000256" key="10">
    <source>
        <dbReference type="ARBA" id="ARBA00023242"/>
    </source>
</evidence>
<evidence type="ECO:0000256" key="2">
    <source>
        <dbReference type="ARBA" id="ARBA00008010"/>
    </source>
</evidence>
<dbReference type="InterPro" id="IPR031327">
    <property type="entry name" value="MCM"/>
</dbReference>
<evidence type="ECO:0000256" key="9">
    <source>
        <dbReference type="ARBA" id="ARBA00023125"/>
    </source>
</evidence>
<dbReference type="SMART" id="SM00350">
    <property type="entry name" value="MCM"/>
    <property type="match status" value="1"/>
</dbReference>
<evidence type="ECO:0000313" key="16">
    <source>
        <dbReference type="Proteomes" id="UP000789396"/>
    </source>
</evidence>
<dbReference type="Gene3D" id="1.20.58.870">
    <property type="match status" value="1"/>
</dbReference>
<comment type="caution">
    <text evidence="15">The sequence shown here is derived from an EMBL/GenBank/DDBJ whole genome shotgun (WGS) entry which is preliminary data.</text>
</comment>
<dbReference type="GO" id="GO:0005634">
    <property type="term" value="C:nucleus"/>
    <property type="evidence" value="ECO:0007669"/>
    <property type="project" value="UniProtKB-SubCell"/>
</dbReference>
<dbReference type="GO" id="GO:0005524">
    <property type="term" value="F:ATP binding"/>
    <property type="evidence" value="ECO:0007669"/>
    <property type="project" value="UniProtKB-KW"/>
</dbReference>
<proteinExistence type="inferred from homology"/>
<dbReference type="SUPFAM" id="SSF52540">
    <property type="entry name" value="P-loop containing nucleoside triphosphate hydrolases"/>
    <property type="match status" value="1"/>
</dbReference>
<comment type="subcellular location">
    <subcellularLocation>
        <location evidence="1">Nucleus</location>
    </subcellularLocation>
</comment>
<dbReference type="InterPro" id="IPR027417">
    <property type="entry name" value="P-loop_NTPase"/>
</dbReference>
<dbReference type="InterPro" id="IPR041562">
    <property type="entry name" value="MCM_lid"/>
</dbReference>
<keyword evidence="10" id="KW-0539">Nucleus</keyword>
<dbReference type="GO" id="GO:0000727">
    <property type="term" value="P:double-strand break repair via break-induced replication"/>
    <property type="evidence" value="ECO:0007669"/>
    <property type="project" value="TreeGrafter"/>
</dbReference>
<protein>
    <recommendedName>
        <fullName evidence="3">DNA helicase</fullName>
        <ecNumber evidence="3">3.6.4.12</ecNumber>
    </recommendedName>
</protein>
<keyword evidence="16" id="KW-1185">Reference proteome</keyword>
<feature type="domain" description="MCM C-terminal AAA(+) ATPase" evidence="14">
    <location>
        <begin position="177"/>
        <end position="259"/>
    </location>
</feature>
<dbReference type="OrthoDB" id="1744952at2759"/>
<dbReference type="GO" id="GO:0042555">
    <property type="term" value="C:MCM complex"/>
    <property type="evidence" value="ECO:0007669"/>
    <property type="project" value="TreeGrafter"/>
</dbReference>
<feature type="region of interest" description="Disordered" evidence="13">
    <location>
        <begin position="1"/>
        <end position="23"/>
    </location>
</feature>
<name>A0A9N9CKM6_9GLOM</name>
<dbReference type="InterPro" id="IPR041024">
    <property type="entry name" value="Mcm6_C"/>
</dbReference>
<keyword evidence="11" id="KW-0131">Cell cycle</keyword>
<evidence type="ECO:0000259" key="14">
    <source>
        <dbReference type="PROSITE" id="PS50051"/>
    </source>
</evidence>
<keyword evidence="5 12" id="KW-0547">Nucleotide-binding</keyword>
<dbReference type="InterPro" id="IPR001208">
    <property type="entry name" value="MCM_dom"/>
</dbReference>
<dbReference type="PANTHER" id="PTHR11630:SF43">
    <property type="entry name" value="DNA REPLICATION LICENSING FACTOR MCM6"/>
    <property type="match status" value="1"/>
</dbReference>
<gene>
    <name evidence="15" type="ORF">RFULGI_LOCUS6742</name>
</gene>
<comment type="similarity">
    <text evidence="2 12">Belongs to the MCM family.</text>
</comment>
<feature type="region of interest" description="Disordered" evidence="13">
    <location>
        <begin position="490"/>
        <end position="513"/>
    </location>
</feature>
<evidence type="ECO:0000256" key="6">
    <source>
        <dbReference type="ARBA" id="ARBA00022801"/>
    </source>
</evidence>
<dbReference type="AlphaFoldDB" id="A0A9N9CKM6"/>
<evidence type="ECO:0000256" key="1">
    <source>
        <dbReference type="ARBA" id="ARBA00004123"/>
    </source>
</evidence>
<evidence type="ECO:0000256" key="11">
    <source>
        <dbReference type="ARBA" id="ARBA00023306"/>
    </source>
</evidence>
<keyword evidence="9 12" id="KW-0238">DNA-binding</keyword>
<dbReference type="Pfam" id="PF17855">
    <property type="entry name" value="MCM_lid"/>
    <property type="match status" value="1"/>
</dbReference>
<dbReference type="InterPro" id="IPR018525">
    <property type="entry name" value="MCM_CS"/>
</dbReference>
<keyword evidence="7" id="KW-0347">Helicase</keyword>
<keyword evidence="4" id="KW-0235">DNA replication</keyword>
<evidence type="ECO:0000256" key="4">
    <source>
        <dbReference type="ARBA" id="ARBA00022705"/>
    </source>
</evidence>
<feature type="non-terminal residue" evidence="15">
    <location>
        <position position="545"/>
    </location>
</feature>
<sequence length="545" mass="62194">MNLDSYDRHSEAEEVGTKKGPHKKKKFLGSIQKAQDEFASEYGCIFMDFCEEAVERLMEIYFPDQSKKSGIGNRETGFFDQNGYAQDENAQDQEFVTLEKSYSLDYSVAFFNLPSQNRIRDLKTDKIGTLMMDEIENDYEAFVKSMKGMEKELLDEMSRDERIFDKLVKSIAPSVFASSAAGLTAAVVKDEESGDFTIEAGALMLADNGICAIDEFDKMDISDQVAIHEAMEQQTISIAKAGIHATLNARTSILAAANPNGDDNINPPYDTETLQRYIRYARTFKPKISQDSKRLLVEKYKQLRQDDASGAAQNSYRITVRQLESQEMMDTNQESEETMITNQESQERITNQQSQEVRITREELIRIQDAILAKLLSSENRKDLVQWYIEQCEDTLTSESEVEAEEKKFKLVVDHLLKEKYLQKVPRGGRDDIDLEDDQEYDQMDIEQAEYWESNEEKRIYYARNSIDILSSSLYTFYELLFPKFSAINSDGETESESSDSETEFESSDSEAVDVPLRVISGMIQDNSGASVETHNIDFIPNHSS</sequence>
<dbReference type="GO" id="GO:1902969">
    <property type="term" value="P:mitotic DNA replication"/>
    <property type="evidence" value="ECO:0007669"/>
    <property type="project" value="TreeGrafter"/>
</dbReference>
<evidence type="ECO:0000256" key="12">
    <source>
        <dbReference type="RuleBase" id="RU004070"/>
    </source>
</evidence>
<dbReference type="PROSITE" id="PS00847">
    <property type="entry name" value="MCM_1"/>
    <property type="match status" value="1"/>
</dbReference>
<dbReference type="Gene3D" id="3.40.50.300">
    <property type="entry name" value="P-loop containing nucleotide triphosphate hydrolases"/>
    <property type="match status" value="2"/>
</dbReference>
<dbReference type="EC" id="3.6.4.12" evidence="3"/>
<dbReference type="GO" id="GO:1990518">
    <property type="term" value="F:single-stranded 3'-5' DNA helicase activity"/>
    <property type="evidence" value="ECO:0007669"/>
    <property type="project" value="TreeGrafter"/>
</dbReference>
<dbReference type="PANTHER" id="PTHR11630">
    <property type="entry name" value="DNA REPLICATION LICENSING FACTOR MCM FAMILY MEMBER"/>
    <property type="match status" value="1"/>
</dbReference>
<dbReference type="PROSITE" id="PS50051">
    <property type="entry name" value="MCM_2"/>
    <property type="match status" value="1"/>
</dbReference>